<keyword evidence="3" id="KW-1185">Reference proteome</keyword>
<dbReference type="Gene3D" id="3.60.40.10">
    <property type="entry name" value="PPM-type phosphatase domain"/>
    <property type="match status" value="1"/>
</dbReference>
<reference evidence="3" key="1">
    <citation type="journal article" date="2019" name="Int. J. Syst. Evol. Microbiol.">
        <title>The Global Catalogue of Microorganisms (GCM) 10K type strain sequencing project: providing services to taxonomists for standard genome sequencing and annotation.</title>
        <authorList>
            <consortium name="The Broad Institute Genomics Platform"/>
            <consortium name="The Broad Institute Genome Sequencing Center for Infectious Disease"/>
            <person name="Wu L."/>
            <person name="Ma J."/>
        </authorList>
    </citation>
    <scope>NUCLEOTIDE SEQUENCE [LARGE SCALE GENOMIC DNA]</scope>
    <source>
        <strain evidence="3">TBRC 1276</strain>
    </source>
</reference>
<organism evidence="2 3">
    <name type="scientific">Nonomuraea purpurea</name>
    <dbReference type="NCBI Taxonomy" id="1849276"/>
    <lineage>
        <taxon>Bacteria</taxon>
        <taxon>Bacillati</taxon>
        <taxon>Actinomycetota</taxon>
        <taxon>Actinomycetes</taxon>
        <taxon>Streptosporangiales</taxon>
        <taxon>Streptosporangiaceae</taxon>
        <taxon>Nonomuraea</taxon>
    </lineage>
</organism>
<evidence type="ECO:0000259" key="1">
    <source>
        <dbReference type="PROSITE" id="PS51746"/>
    </source>
</evidence>
<feature type="domain" description="PPM-type phosphatase" evidence="1">
    <location>
        <begin position="15"/>
        <end position="228"/>
    </location>
</feature>
<dbReference type="EMBL" id="JBHSBI010000002">
    <property type="protein sequence ID" value="MFC4006571.1"/>
    <property type="molecule type" value="Genomic_DNA"/>
</dbReference>
<name>A0ABV8FXZ0_9ACTN</name>
<accession>A0ABV8FXZ0</accession>
<dbReference type="SUPFAM" id="SSF81606">
    <property type="entry name" value="PP2C-like"/>
    <property type="match status" value="1"/>
</dbReference>
<evidence type="ECO:0000313" key="2">
    <source>
        <dbReference type="EMBL" id="MFC4006571.1"/>
    </source>
</evidence>
<proteinExistence type="predicted"/>
<protein>
    <recommendedName>
        <fullName evidence="1">PPM-type phosphatase domain-containing protein</fullName>
    </recommendedName>
</protein>
<dbReference type="SMART" id="SM00332">
    <property type="entry name" value="PP2Cc"/>
    <property type="match status" value="1"/>
</dbReference>
<dbReference type="Proteomes" id="UP001595851">
    <property type="component" value="Unassembled WGS sequence"/>
</dbReference>
<gene>
    <name evidence="2" type="ORF">ACFOY2_05020</name>
</gene>
<dbReference type="RefSeq" id="WP_379526711.1">
    <property type="nucleotide sequence ID" value="NZ_JBHSBI010000002.1"/>
</dbReference>
<sequence>MTIDLRTATRRGSRLYNADGAAIHRVPDTDVVAAAIVDGIGNNPEVAAFSALAAEVAARVGARRTATIGILAAAELVAAPAATAIEPDGVAVVAVAEPGEETAIAWTGDARAYGWDGETLTQRSTDHTVGQYLRVNGVPVEVAKEHDNWVRTSLGRCSIATVHSCEIGDPLVLLTSDGVHDQVEHAELEALVRAHQDVPQDLADAIVAAARADDDGYRDDATVVVISRAGSFSTSDADQAGEAF</sequence>
<dbReference type="InterPro" id="IPR001932">
    <property type="entry name" value="PPM-type_phosphatase-like_dom"/>
</dbReference>
<comment type="caution">
    <text evidence="2">The sequence shown here is derived from an EMBL/GenBank/DDBJ whole genome shotgun (WGS) entry which is preliminary data.</text>
</comment>
<evidence type="ECO:0000313" key="3">
    <source>
        <dbReference type="Proteomes" id="UP001595851"/>
    </source>
</evidence>
<dbReference type="InterPro" id="IPR036457">
    <property type="entry name" value="PPM-type-like_dom_sf"/>
</dbReference>
<dbReference type="PROSITE" id="PS51746">
    <property type="entry name" value="PPM_2"/>
    <property type="match status" value="1"/>
</dbReference>